<evidence type="ECO:0000256" key="2">
    <source>
        <dbReference type="SAM" id="MobiDB-lite"/>
    </source>
</evidence>
<comment type="similarity">
    <text evidence="1">Belongs to the CpoB family.</text>
</comment>
<keyword evidence="1" id="KW-0175">Coiled coil</keyword>
<dbReference type="InterPro" id="IPR011990">
    <property type="entry name" value="TPR-like_helical_dom_sf"/>
</dbReference>
<comment type="subcellular location">
    <subcellularLocation>
        <location evidence="1">Periplasm</location>
    </subcellularLocation>
</comment>
<keyword evidence="1" id="KW-0132">Cell division</keyword>
<dbReference type="EMBL" id="VINQ01000008">
    <property type="protein sequence ID" value="KAA0914656.1"/>
    <property type="molecule type" value="Genomic_DNA"/>
</dbReference>
<dbReference type="InterPro" id="IPR019734">
    <property type="entry name" value="TPR_rpt"/>
</dbReference>
<comment type="caution">
    <text evidence="3">The sequence shown here is derived from an EMBL/GenBank/DDBJ whole genome shotgun (WGS) entry which is preliminary data.</text>
</comment>
<keyword evidence="4" id="KW-1185">Reference proteome</keyword>
<evidence type="ECO:0000313" key="3">
    <source>
        <dbReference type="EMBL" id="KAA0914656.1"/>
    </source>
</evidence>
<dbReference type="HAMAP" id="MF_02066">
    <property type="entry name" value="CpoB"/>
    <property type="match status" value="1"/>
</dbReference>
<evidence type="ECO:0000313" key="4">
    <source>
        <dbReference type="Proteomes" id="UP000325291"/>
    </source>
</evidence>
<dbReference type="Proteomes" id="UP000325291">
    <property type="component" value="Unassembled WGS sequence"/>
</dbReference>
<keyword evidence="1" id="KW-0131">Cell cycle</keyword>
<comment type="function">
    <text evidence="1">Mediates coordination of peptidoglycan synthesis and outer membrane constriction during cell division.</text>
</comment>
<proteinExistence type="inferred from homology"/>
<dbReference type="SUPFAM" id="SSF48452">
    <property type="entry name" value="TPR-like"/>
    <property type="match status" value="1"/>
</dbReference>
<accession>A0A5A9ZC21</accession>
<organism evidence="3 4">
    <name type="scientific">Aquicoccus porphyridii</name>
    <dbReference type="NCBI Taxonomy" id="1852029"/>
    <lineage>
        <taxon>Bacteria</taxon>
        <taxon>Pseudomonadati</taxon>
        <taxon>Pseudomonadota</taxon>
        <taxon>Alphaproteobacteria</taxon>
        <taxon>Rhodobacterales</taxon>
        <taxon>Paracoccaceae</taxon>
        <taxon>Aquicoccus</taxon>
    </lineage>
</organism>
<dbReference type="GO" id="GO:0030288">
    <property type="term" value="C:outer membrane-bounded periplasmic space"/>
    <property type="evidence" value="ECO:0007669"/>
    <property type="project" value="UniProtKB-UniRule"/>
</dbReference>
<protein>
    <recommendedName>
        <fullName evidence="1">Cell division coordinator CpoB</fullName>
    </recommendedName>
</protein>
<dbReference type="NCBIfam" id="TIGR02795">
    <property type="entry name" value="tol_pal_ybgF"/>
    <property type="match status" value="1"/>
</dbReference>
<name>A0A5A9ZC21_9RHOB</name>
<dbReference type="Gene3D" id="1.25.40.10">
    <property type="entry name" value="Tetratricopeptide repeat domain"/>
    <property type="match status" value="1"/>
</dbReference>
<evidence type="ECO:0000256" key="1">
    <source>
        <dbReference type="HAMAP-Rule" id="MF_02066"/>
    </source>
</evidence>
<dbReference type="GO" id="GO:0043093">
    <property type="term" value="P:FtsZ-dependent cytokinesis"/>
    <property type="evidence" value="ECO:0007669"/>
    <property type="project" value="UniProtKB-UniRule"/>
</dbReference>
<dbReference type="InterPro" id="IPR034706">
    <property type="entry name" value="CpoB"/>
</dbReference>
<reference evidence="3 4" key="1">
    <citation type="submission" date="2019-07" db="EMBL/GenBank/DDBJ databases">
        <title>Aquicoccus porphyridii gen. nov., sp. nov., isolated from a small marine red alga, Porphyridium marinum.</title>
        <authorList>
            <person name="Liu L."/>
        </authorList>
    </citation>
    <scope>NUCLEOTIDE SEQUENCE [LARGE SCALE GENOMIC DNA]</scope>
    <source>
        <strain evidence="3 4">L1 8-17</strain>
    </source>
</reference>
<sequence>MRWGLGLLVAVFLAGTGAAQDRSQTLADIRQDLTVLHVELQKLKRELSTTGASGAVVQGDSVLDRVNTIEAEVRRLTAKTEELEMRIGNIVRDGTNRVADLEFRLVELEGGDVSQLGETTTLGGAQETQGSDAAAPADQSTQDPEGPQLAMGERADFDAAQKALDEGRHDAAADGFARFNETYPGSPLEVAAHLGRGRALEASGNLTEAARSYLAAFSADPDGKDAPDALFELGRGLGRLGQTNEACVTLHEVGTRFPGAAAETKAREEIQRLECQ</sequence>
<feature type="region of interest" description="Disordered" evidence="2">
    <location>
        <begin position="123"/>
        <end position="147"/>
    </location>
</feature>
<dbReference type="RefSeq" id="WP_111366601.1">
    <property type="nucleotide sequence ID" value="NZ_JASHJG010000022.1"/>
</dbReference>
<gene>
    <name evidence="3" type="primary">ybgF</name>
    <name evidence="1" type="synonym">cpoB</name>
    <name evidence="3" type="ORF">FLO80_11635</name>
</gene>
<dbReference type="InterPro" id="IPR014162">
    <property type="entry name" value="CpoB_C"/>
</dbReference>
<dbReference type="Pfam" id="PF13174">
    <property type="entry name" value="TPR_6"/>
    <property type="match status" value="1"/>
</dbReference>
<dbReference type="AlphaFoldDB" id="A0A5A9ZC21"/>
<keyword evidence="1" id="KW-0732">Signal</keyword>
<keyword evidence="1" id="KW-0574">Periplasm</keyword>
<feature type="coiled-coil region" evidence="1">
    <location>
        <begin position="26"/>
        <end position="86"/>
    </location>
</feature>